<protein>
    <submittedName>
        <fullName evidence="1">Uncharacterized protein</fullName>
    </submittedName>
</protein>
<dbReference type="HOGENOM" id="CLU_1684503_0_0_6"/>
<dbReference type="EMBL" id="APLQ01000005">
    <property type="protein sequence ID" value="ENO17131.1"/>
    <property type="molecule type" value="Genomic_DNA"/>
</dbReference>
<gene>
    <name evidence="1" type="ORF">J057_00659</name>
</gene>
<dbReference type="STRING" id="626887.J057_00659"/>
<proteinExistence type="predicted"/>
<accession>N6X006</accession>
<name>N6X006_9GAMM</name>
<comment type="caution">
    <text evidence="1">The sequence shown here is derived from an EMBL/GenBank/DDBJ whole genome shotgun (WGS) entry which is preliminary data.</text>
</comment>
<keyword evidence="2" id="KW-1185">Reference proteome</keyword>
<dbReference type="PATRIC" id="fig|626887.3.peg.123"/>
<evidence type="ECO:0000313" key="1">
    <source>
        <dbReference type="EMBL" id="ENO17131.1"/>
    </source>
</evidence>
<organism evidence="1 2">
    <name type="scientific">Marinobacter nanhaiticus D15-8W</name>
    <dbReference type="NCBI Taxonomy" id="626887"/>
    <lineage>
        <taxon>Bacteria</taxon>
        <taxon>Pseudomonadati</taxon>
        <taxon>Pseudomonadota</taxon>
        <taxon>Gammaproteobacteria</taxon>
        <taxon>Pseudomonadales</taxon>
        <taxon>Marinobacteraceae</taxon>
        <taxon>Marinobacter</taxon>
    </lineage>
</organism>
<dbReference type="RefSeq" id="WP_004578783.1">
    <property type="nucleotide sequence ID" value="NZ_AP028879.1"/>
</dbReference>
<dbReference type="Proteomes" id="UP000013165">
    <property type="component" value="Unassembled WGS sequence"/>
</dbReference>
<evidence type="ECO:0000313" key="2">
    <source>
        <dbReference type="Proteomes" id="UP000013165"/>
    </source>
</evidence>
<dbReference type="AlphaFoldDB" id="N6X006"/>
<sequence>MPNPVFFTLQQVASREAWQQVRANGCAYVAEDCAKVSFVKEGQGEALQVVLMERKPSITARFTQYRLQYLGAVYSPACALDNLLSMMDYDLSGLITVCEALRFVDHGFGVSVGEVFGVVVNRSQVASALICNPFDEFCSQEAVCSERVVRSGSHLA</sequence>
<reference evidence="1 2" key="1">
    <citation type="journal article" date="2013" name="Genome Announc.">
        <title>Genome Sequence of the Polycyclic Aromatic Hydrocarbon-Degrading Bacterium Strain Marinobacter nanhaiticus D15-8WT.</title>
        <authorList>
            <person name="Cui Z."/>
            <person name="Gao W."/>
            <person name="Li Q."/>
            <person name="Xu G."/>
            <person name="Zheng L."/>
        </authorList>
    </citation>
    <scope>NUCLEOTIDE SEQUENCE [LARGE SCALE GENOMIC DNA]</scope>
    <source>
        <strain evidence="1 2">D15-8W</strain>
    </source>
</reference>